<protein>
    <submittedName>
        <fullName evidence="1">Gliding motility protein GldC</fullName>
    </submittedName>
</protein>
<dbReference type="Pfam" id="PF19937">
    <property type="entry name" value="GldC-like"/>
    <property type="match status" value="1"/>
</dbReference>
<dbReference type="EMBL" id="JABBNU010000003">
    <property type="protein sequence ID" value="NMM48007.1"/>
    <property type="molecule type" value="Genomic_DNA"/>
</dbReference>
<evidence type="ECO:0000313" key="1">
    <source>
        <dbReference type="EMBL" id="NMM48007.1"/>
    </source>
</evidence>
<dbReference type="AlphaFoldDB" id="A0A848IUJ5"/>
<proteinExistence type="predicted"/>
<name>A0A848IUJ5_9BACT</name>
<dbReference type="InterPro" id="IPR019854">
    <property type="entry name" value="Motility-assoc_prot_GldC"/>
</dbReference>
<dbReference type="Proteomes" id="UP000559010">
    <property type="component" value="Unassembled WGS sequence"/>
</dbReference>
<organism evidence="1 2">
    <name type="scientific">Marinigracilibium pacificum</name>
    <dbReference type="NCBI Taxonomy" id="2729599"/>
    <lineage>
        <taxon>Bacteria</taxon>
        <taxon>Pseudomonadati</taxon>
        <taxon>Bacteroidota</taxon>
        <taxon>Cytophagia</taxon>
        <taxon>Cytophagales</taxon>
        <taxon>Flammeovirgaceae</taxon>
        <taxon>Marinigracilibium</taxon>
    </lineage>
</organism>
<evidence type="ECO:0000313" key="2">
    <source>
        <dbReference type="Proteomes" id="UP000559010"/>
    </source>
</evidence>
<sequence>MKKSSIKFNVTLDDENVPEKIEWTADDKPGGGLDETNAISVSVWDQNQMNTLRIDLWNKEMPVHEMKKFYIDIIGGLAQSLMTSTADEYMANEMNSLCDRLIEHVKKENQ</sequence>
<reference evidence="1 2" key="1">
    <citation type="submission" date="2020-04" db="EMBL/GenBank/DDBJ databases">
        <title>Flammeovirgaceae bacterium KN852 isolated from deep sea.</title>
        <authorList>
            <person name="Zhang D.-C."/>
        </authorList>
    </citation>
    <scope>NUCLEOTIDE SEQUENCE [LARGE SCALE GENOMIC DNA]</scope>
    <source>
        <strain evidence="1 2">KN852</strain>
    </source>
</reference>
<dbReference type="RefSeq" id="WP_169679097.1">
    <property type="nucleotide sequence ID" value="NZ_JABBNU010000003.1"/>
</dbReference>
<comment type="caution">
    <text evidence="1">The sequence shown here is derived from an EMBL/GenBank/DDBJ whole genome shotgun (WGS) entry which is preliminary data.</text>
</comment>
<gene>
    <name evidence="1" type="primary">gldC</name>
    <name evidence="1" type="ORF">HH304_06310</name>
</gene>
<dbReference type="NCBIfam" id="TIGR03515">
    <property type="entry name" value="GldC"/>
    <property type="match status" value="1"/>
</dbReference>
<accession>A0A848IUJ5</accession>
<keyword evidence="2" id="KW-1185">Reference proteome</keyword>